<dbReference type="Pfam" id="PF00359">
    <property type="entry name" value="PTS_EIIA_2"/>
    <property type="match status" value="1"/>
</dbReference>
<comment type="caution">
    <text evidence="6">The sequence shown here is derived from an EMBL/GenBank/DDBJ whole genome shotgun (WGS) entry which is preliminary data.</text>
</comment>
<evidence type="ECO:0000259" key="3">
    <source>
        <dbReference type="PROSITE" id="PS51094"/>
    </source>
</evidence>
<organism evidence="6 7">
    <name type="scientific">Enterococcus avium</name>
    <name type="common">Streptococcus avium</name>
    <dbReference type="NCBI Taxonomy" id="33945"/>
    <lineage>
        <taxon>Bacteria</taxon>
        <taxon>Bacillati</taxon>
        <taxon>Bacillota</taxon>
        <taxon>Bacilli</taxon>
        <taxon>Lactobacillales</taxon>
        <taxon>Enterococcaceae</taxon>
        <taxon>Enterococcus</taxon>
    </lineage>
</organism>
<proteinExistence type="predicted"/>
<dbReference type="GO" id="GO:0008982">
    <property type="term" value="F:protein-N(PI)-phosphohistidine-sugar phosphotransferase activity"/>
    <property type="evidence" value="ECO:0007669"/>
    <property type="project" value="InterPro"/>
</dbReference>
<dbReference type="EMBL" id="PDXQ01000002">
    <property type="protein sequence ID" value="TRZ28399.1"/>
    <property type="molecule type" value="Genomic_DNA"/>
</dbReference>
<dbReference type="InterPro" id="IPR016152">
    <property type="entry name" value="PTrfase/Anion_transptr"/>
</dbReference>
<dbReference type="PROSITE" id="PS51094">
    <property type="entry name" value="PTS_EIIA_TYPE_2"/>
    <property type="match status" value="1"/>
</dbReference>
<sequence>MIKQRVRELLLLLLTTPEISVKQLEKKLELTSSQLSYTIKKANEFLFEHNIASIEIGEGRILFADENKSELTKLLNFSKRRDYFSKKERVLIQLLMLFGRKEQEFIGIDYLAAILKVSRNTITRDLKETREMATIHHVTLSQNTNLGFYFTGEIKDLQKLLLETISTALNHYFSDVRELIGTLTEEAEVLYFQEKIKLLENELSVRLSAQKNSELLLLLIILSRSDTIYITPEQNLSDENLRQMNDFLLEELGEKFSRKENSSFISLFLLSSTLIKVDKENKDFKIDRLVVNFIQLMEFSGIYFDEAEQLKAFLYQHIFSMYYRLLFGFQAENPLKQYIIENYYGLHTIVSKNLNKIKELSPFEISEDEVAYLTALIAGNVRYMESKGEKLLGVVVCSYGMSVSQLLRLELKKHFPQISFLDGLSVSEIHKLDIPIEIIFSTVPLQGDVPVFIIDSNLEKIDFDQLTVAVGKAFPEHFGYKEEQLKELKDVVNRYAKVQSIEFLMAEFEKVLYRQNNHSLKLKHLSDFLSAHQVHFKKTVDSFDTILDILASGMLIEGSISPNYITALKKEGFHEHLIIKAGIALPHIKDDQHIYATSISLLKLEQPILLANEEISIFILLAADKKKEHLRAFEELFCILENEKLYDALLQISDYDSLNKVLKEVDVDE</sequence>
<dbReference type="SUPFAM" id="SSF55804">
    <property type="entry name" value="Phoshotransferase/anion transport protein"/>
    <property type="match status" value="1"/>
</dbReference>
<dbReference type="SUPFAM" id="SSF63520">
    <property type="entry name" value="PTS-regulatory domain, PRD"/>
    <property type="match status" value="1"/>
</dbReference>
<evidence type="ECO:0000313" key="7">
    <source>
        <dbReference type="Proteomes" id="UP000316316"/>
    </source>
</evidence>
<dbReference type="Gene3D" id="1.10.1790.10">
    <property type="entry name" value="PRD domain"/>
    <property type="match status" value="1"/>
</dbReference>
<evidence type="ECO:0000256" key="1">
    <source>
        <dbReference type="ARBA" id="ARBA00022679"/>
    </source>
</evidence>
<keyword evidence="1" id="KW-0808">Transferase</keyword>
<gene>
    <name evidence="6" type="ORF">AUF17_16910</name>
</gene>
<dbReference type="GO" id="GO:0009401">
    <property type="term" value="P:phosphoenolpyruvate-dependent sugar phosphotransferase system"/>
    <property type="evidence" value="ECO:0007669"/>
    <property type="project" value="InterPro"/>
</dbReference>
<dbReference type="Proteomes" id="UP000316316">
    <property type="component" value="Unassembled WGS sequence"/>
</dbReference>
<dbReference type="InterPro" id="IPR050661">
    <property type="entry name" value="BglG_antiterminators"/>
</dbReference>
<dbReference type="PANTHER" id="PTHR30185">
    <property type="entry name" value="CRYPTIC BETA-GLUCOSIDE BGL OPERON ANTITERMINATOR"/>
    <property type="match status" value="1"/>
</dbReference>
<dbReference type="AlphaFoldDB" id="A0A8B5VX67"/>
<evidence type="ECO:0000313" key="6">
    <source>
        <dbReference type="EMBL" id="TRZ28399.1"/>
    </source>
</evidence>
<protein>
    <recommendedName>
        <fullName evidence="8">PRD domain-containing protein</fullName>
    </recommendedName>
</protein>
<dbReference type="Gene3D" id="3.40.930.10">
    <property type="entry name" value="Mannitol-specific EII, Chain A"/>
    <property type="match status" value="1"/>
</dbReference>
<dbReference type="GO" id="GO:0006355">
    <property type="term" value="P:regulation of DNA-templated transcription"/>
    <property type="evidence" value="ECO:0007669"/>
    <property type="project" value="InterPro"/>
</dbReference>
<reference evidence="6 7" key="1">
    <citation type="submission" date="2017-10" db="EMBL/GenBank/DDBJ databases">
        <title>FDA dAtabase for Regulatory Grade micrObial Sequences (FDA-ARGOS): Supporting development and validation of Infectious Disease Dx tests.</title>
        <authorList>
            <person name="Campos J."/>
            <person name="Goldberg B."/>
            <person name="Tallon L.J."/>
            <person name="Sadzewicz L."/>
            <person name="Sengamalay N."/>
            <person name="Ott S."/>
            <person name="Godinez A."/>
            <person name="Nagaraj S."/>
            <person name="Vyas G."/>
            <person name="Aluvathingal J."/>
            <person name="Nadendla S."/>
            <person name="Geyer C."/>
            <person name="Nandy P."/>
            <person name="Hobson J."/>
            <person name="Sichtig H."/>
        </authorList>
    </citation>
    <scope>NUCLEOTIDE SEQUENCE [LARGE SCALE GENOMIC DNA]</scope>
    <source>
        <strain evidence="6 7">FDAARGOS_185</strain>
    </source>
</reference>
<accession>A0A8B5VX67</accession>
<dbReference type="RefSeq" id="WP_144325662.1">
    <property type="nucleotide sequence ID" value="NZ_JAOUSU010000004.1"/>
</dbReference>
<dbReference type="CDD" id="cd05568">
    <property type="entry name" value="PTS_IIB_bgl_like"/>
    <property type="match status" value="1"/>
</dbReference>
<dbReference type="InterPro" id="IPR011608">
    <property type="entry name" value="PRD"/>
</dbReference>
<evidence type="ECO:0000259" key="5">
    <source>
        <dbReference type="PROSITE" id="PS51372"/>
    </source>
</evidence>
<dbReference type="InterPro" id="IPR036095">
    <property type="entry name" value="PTS_EIIB-like_sf"/>
</dbReference>
<keyword evidence="2" id="KW-0677">Repeat</keyword>
<dbReference type="InterPro" id="IPR002178">
    <property type="entry name" value="PTS_EIIA_type-2_dom"/>
</dbReference>
<dbReference type="Pfam" id="PF00874">
    <property type="entry name" value="PRD"/>
    <property type="match status" value="1"/>
</dbReference>
<dbReference type="SUPFAM" id="SSF52794">
    <property type="entry name" value="PTS system IIB component-like"/>
    <property type="match status" value="1"/>
</dbReference>
<dbReference type="PROSITE" id="PS51372">
    <property type="entry name" value="PRD_2"/>
    <property type="match status" value="1"/>
</dbReference>
<dbReference type="InterPro" id="IPR013011">
    <property type="entry name" value="PTS_EIIB_2"/>
</dbReference>
<feature type="domain" description="PTS EIIB type-2" evidence="4">
    <location>
        <begin position="391"/>
        <end position="478"/>
    </location>
</feature>
<dbReference type="PROSITE" id="PS51099">
    <property type="entry name" value="PTS_EIIB_TYPE_2"/>
    <property type="match status" value="1"/>
</dbReference>
<name>A0A8B5VX67_ENTAV</name>
<dbReference type="PANTHER" id="PTHR30185:SF9">
    <property type="entry name" value="MANNITOL-SPECIFIC PHOSPHOTRANSFERASE ENZYME IIA COMPONENT"/>
    <property type="match status" value="1"/>
</dbReference>
<evidence type="ECO:0000256" key="2">
    <source>
        <dbReference type="ARBA" id="ARBA00022737"/>
    </source>
</evidence>
<feature type="domain" description="PTS EIIA type-2" evidence="3">
    <location>
        <begin position="527"/>
        <end position="665"/>
    </location>
</feature>
<dbReference type="InterPro" id="IPR036634">
    <property type="entry name" value="PRD_sf"/>
</dbReference>
<feature type="domain" description="PRD" evidence="5">
    <location>
        <begin position="281"/>
        <end position="387"/>
    </location>
</feature>
<evidence type="ECO:0000259" key="4">
    <source>
        <dbReference type="PROSITE" id="PS51099"/>
    </source>
</evidence>
<evidence type="ECO:0008006" key="8">
    <source>
        <dbReference type="Google" id="ProtNLM"/>
    </source>
</evidence>